<dbReference type="InterPro" id="IPR014729">
    <property type="entry name" value="Rossmann-like_a/b/a_fold"/>
</dbReference>
<dbReference type="GO" id="GO:0006163">
    <property type="term" value="P:purine nucleotide metabolic process"/>
    <property type="evidence" value="ECO:0007669"/>
    <property type="project" value="UniProtKB-ARBA"/>
</dbReference>
<evidence type="ECO:0000259" key="1">
    <source>
        <dbReference type="Pfam" id="PF02540"/>
    </source>
</evidence>
<proteinExistence type="predicted"/>
<feature type="domain" description="NAD/GMP synthase" evidence="1">
    <location>
        <begin position="31"/>
        <end position="136"/>
    </location>
</feature>
<gene>
    <name evidence="2" type="ORF">METZ01_LOCUS386002</name>
</gene>
<dbReference type="CDD" id="cd01990">
    <property type="entry name" value="LarE-like"/>
    <property type="match status" value="1"/>
</dbReference>
<dbReference type="PANTHER" id="PTHR43169:SF2">
    <property type="entry name" value="NAD_GMP SYNTHASE DOMAIN-CONTAINING PROTEIN"/>
    <property type="match status" value="1"/>
</dbReference>
<evidence type="ECO:0000313" key="2">
    <source>
        <dbReference type="EMBL" id="SVD33148.1"/>
    </source>
</evidence>
<dbReference type="InterPro" id="IPR005232">
    <property type="entry name" value="LarE"/>
</dbReference>
<dbReference type="GO" id="GO:0016783">
    <property type="term" value="F:sulfurtransferase activity"/>
    <property type="evidence" value="ECO:0007669"/>
    <property type="project" value="InterPro"/>
</dbReference>
<dbReference type="SUPFAM" id="SSF52402">
    <property type="entry name" value="Adenine nucleotide alpha hydrolases-like"/>
    <property type="match status" value="1"/>
</dbReference>
<dbReference type="PANTHER" id="PTHR43169">
    <property type="entry name" value="EXSB FAMILY PROTEIN"/>
    <property type="match status" value="1"/>
</dbReference>
<name>A0A382UHG6_9ZZZZ</name>
<dbReference type="NCBIfam" id="TIGR00268">
    <property type="entry name" value="ATP-dependent sacrificial sulfur transferase LarE"/>
    <property type="match status" value="1"/>
</dbReference>
<dbReference type="AlphaFoldDB" id="A0A382UHG6"/>
<dbReference type="InterPro" id="IPR022310">
    <property type="entry name" value="NAD/GMP_synthase"/>
</dbReference>
<dbReference type="InterPro" id="IPR052188">
    <property type="entry name" value="Ni-pincer_cofactor_biosynth"/>
</dbReference>
<feature type="non-terminal residue" evidence="2">
    <location>
        <position position="1"/>
    </location>
</feature>
<sequence length="291" mass="31898">TKESHMAINTKESTSPTSKMNTLTSILKDMGSVIVAYSGGVDSAFLAATANTILGKNALSVTAKSPSLAPSELSEAVQLAKRLGLNHKIIETQEVSRKDYAANNPNRCFFCKDELYTHLSKYAASEGFSAIINGTNSDDLGDFRPGLKAADQYGVRSPLVEANLTKSEIRQLSKELDLPTWDKPAQACLSSRIPYGTMVTIEALEQIAAAESILRKIGIRQGRVRHHETIARIEVDPSDFEKITNDESRDLITKRFMEIGYSYITLDLKGFRSGSLNEVLSNKTSKTSKET</sequence>
<accession>A0A382UHG6</accession>
<dbReference type="Pfam" id="PF02540">
    <property type="entry name" value="NAD_synthase"/>
    <property type="match status" value="1"/>
</dbReference>
<dbReference type="EMBL" id="UINC01143936">
    <property type="protein sequence ID" value="SVD33148.1"/>
    <property type="molecule type" value="Genomic_DNA"/>
</dbReference>
<protein>
    <recommendedName>
        <fullName evidence="1">NAD/GMP synthase domain-containing protein</fullName>
    </recommendedName>
</protein>
<organism evidence="2">
    <name type="scientific">marine metagenome</name>
    <dbReference type="NCBI Taxonomy" id="408172"/>
    <lineage>
        <taxon>unclassified sequences</taxon>
        <taxon>metagenomes</taxon>
        <taxon>ecological metagenomes</taxon>
    </lineage>
</organism>
<reference evidence="2" key="1">
    <citation type="submission" date="2018-05" db="EMBL/GenBank/DDBJ databases">
        <authorList>
            <person name="Lanie J.A."/>
            <person name="Ng W.-L."/>
            <person name="Kazmierczak K.M."/>
            <person name="Andrzejewski T.M."/>
            <person name="Davidsen T.M."/>
            <person name="Wayne K.J."/>
            <person name="Tettelin H."/>
            <person name="Glass J.I."/>
            <person name="Rusch D."/>
            <person name="Podicherti R."/>
            <person name="Tsui H.-C.T."/>
            <person name="Winkler M.E."/>
        </authorList>
    </citation>
    <scope>NUCLEOTIDE SEQUENCE</scope>
</reference>
<dbReference type="PIRSF" id="PIRSF006661">
    <property type="entry name" value="PP-lp_UCP006661"/>
    <property type="match status" value="1"/>
</dbReference>
<dbReference type="Gene3D" id="3.40.50.620">
    <property type="entry name" value="HUPs"/>
    <property type="match status" value="1"/>
</dbReference>